<evidence type="ECO:0000256" key="1">
    <source>
        <dbReference type="SAM" id="Phobius"/>
    </source>
</evidence>
<name>A0ABN1TZ62_9ACTN</name>
<dbReference type="EMBL" id="BAAALD010000077">
    <property type="protein sequence ID" value="GAA1109813.1"/>
    <property type="molecule type" value="Genomic_DNA"/>
</dbReference>
<keyword evidence="3" id="KW-1185">Reference proteome</keyword>
<dbReference type="RefSeq" id="WP_344626767.1">
    <property type="nucleotide sequence ID" value="NZ_BAAALD010000077.1"/>
</dbReference>
<proteinExistence type="predicted"/>
<keyword evidence="1" id="KW-0472">Membrane</keyword>
<keyword evidence="1" id="KW-1133">Transmembrane helix</keyword>
<reference evidence="2 3" key="1">
    <citation type="journal article" date="2019" name="Int. J. Syst. Evol. Microbiol.">
        <title>The Global Catalogue of Microorganisms (GCM) 10K type strain sequencing project: providing services to taxonomists for standard genome sequencing and annotation.</title>
        <authorList>
            <consortium name="The Broad Institute Genomics Platform"/>
            <consortium name="The Broad Institute Genome Sequencing Center for Infectious Disease"/>
            <person name="Wu L."/>
            <person name="Ma J."/>
        </authorList>
    </citation>
    <scope>NUCLEOTIDE SEQUENCE [LARGE SCALE GENOMIC DNA]</scope>
    <source>
        <strain evidence="2 3">JCM 13002</strain>
    </source>
</reference>
<accession>A0ABN1TZ62</accession>
<evidence type="ECO:0000313" key="2">
    <source>
        <dbReference type="EMBL" id="GAA1109813.1"/>
    </source>
</evidence>
<protein>
    <submittedName>
        <fullName evidence="2">Uncharacterized protein</fullName>
    </submittedName>
</protein>
<comment type="caution">
    <text evidence="2">The sequence shown here is derived from an EMBL/GenBank/DDBJ whole genome shotgun (WGS) entry which is preliminary data.</text>
</comment>
<dbReference type="Proteomes" id="UP001499987">
    <property type="component" value="Unassembled WGS sequence"/>
</dbReference>
<feature type="transmembrane region" description="Helical" evidence="1">
    <location>
        <begin position="6"/>
        <end position="38"/>
    </location>
</feature>
<organism evidence="2 3">
    <name type="scientific">Kitasatospora arboriphila</name>
    <dbReference type="NCBI Taxonomy" id="258052"/>
    <lineage>
        <taxon>Bacteria</taxon>
        <taxon>Bacillati</taxon>
        <taxon>Actinomycetota</taxon>
        <taxon>Actinomycetes</taxon>
        <taxon>Kitasatosporales</taxon>
        <taxon>Streptomycetaceae</taxon>
        <taxon>Kitasatospora</taxon>
    </lineage>
</organism>
<gene>
    <name evidence="2" type="ORF">GCM10009663_59250</name>
</gene>
<keyword evidence="1" id="KW-0812">Transmembrane</keyword>
<evidence type="ECO:0000313" key="3">
    <source>
        <dbReference type="Proteomes" id="UP001499987"/>
    </source>
</evidence>
<sequence length="283" mass="31650">MLLASIVLAVIGPIVAVLVAIFAISLLIVFAAALLFVIQLWKARLLGGAIKVDPDSFPEIHETLTAVRRQLEYTRPIDLYVADNVEGKAQLVHLLGHRVILLDGSFAAGLHEEQYARLHFIIASYVGALKSRHARFAHISMLLDYLKVLRFVSPFLNPYYRATTYTGDQIGYLCAGRLEAPLSVLARLMVGNEMSAQVSVSGILRQGVLVEHRWMARYSQLLSETPHLVNRYINVIAFASWANPQDYERFLNSLDQDSQQRLQMLLHASPHADRAPRTTTVHG</sequence>